<feature type="compositionally biased region" description="Basic and acidic residues" evidence="1">
    <location>
        <begin position="208"/>
        <end position="220"/>
    </location>
</feature>
<gene>
    <name evidence="3" type="ORF">CPE01_13130</name>
</gene>
<dbReference type="Pfam" id="PF01882">
    <property type="entry name" value="DUF58"/>
    <property type="match status" value="1"/>
</dbReference>
<dbReference type="EMBL" id="BJUA01000005">
    <property type="protein sequence ID" value="GEK17580.1"/>
    <property type="molecule type" value="Genomic_DNA"/>
</dbReference>
<evidence type="ECO:0000259" key="2">
    <source>
        <dbReference type="Pfam" id="PF01882"/>
    </source>
</evidence>
<organism evidence="3 4">
    <name type="scientific">Cellulomonas persica</name>
    <dbReference type="NCBI Taxonomy" id="76861"/>
    <lineage>
        <taxon>Bacteria</taxon>
        <taxon>Bacillati</taxon>
        <taxon>Actinomycetota</taxon>
        <taxon>Actinomycetes</taxon>
        <taxon>Micrococcales</taxon>
        <taxon>Cellulomonadaceae</taxon>
        <taxon>Cellulomonas</taxon>
    </lineage>
</organism>
<reference evidence="3 4" key="1">
    <citation type="submission" date="2019-07" db="EMBL/GenBank/DDBJ databases">
        <title>Whole genome shotgun sequence of Cellulomonas persica NBRC 101101.</title>
        <authorList>
            <person name="Hosoyama A."/>
            <person name="Uohara A."/>
            <person name="Ohji S."/>
            <person name="Ichikawa N."/>
        </authorList>
    </citation>
    <scope>NUCLEOTIDE SEQUENCE [LARGE SCALE GENOMIC DNA]</scope>
    <source>
        <strain evidence="3 4">NBRC 101101</strain>
    </source>
</reference>
<evidence type="ECO:0000313" key="3">
    <source>
        <dbReference type="EMBL" id="GEK17580.1"/>
    </source>
</evidence>
<feature type="region of interest" description="Disordered" evidence="1">
    <location>
        <begin position="268"/>
        <end position="287"/>
    </location>
</feature>
<feature type="region of interest" description="Disordered" evidence="1">
    <location>
        <begin position="59"/>
        <end position="98"/>
    </location>
</feature>
<dbReference type="PANTHER" id="PTHR33608">
    <property type="entry name" value="BLL2464 PROTEIN"/>
    <property type="match status" value="1"/>
</dbReference>
<proteinExistence type="predicted"/>
<keyword evidence="4" id="KW-1185">Reference proteome</keyword>
<sequence length="459" mass="48592">MNEPWSRARTTAVGAAVGAVLLLVGAAFGRADVAVLAGPLVGAALWGWLRTPSRDVEVSVGARDEADGSPDEAAGSDGTAGSDETVPRAGVAAGDEPGTLRTHVRVRAPRDTAGVALAVRRSNRSQDEVVVQVRGTRTVPLVVRTVRTGPQTVAEVDAIGIGPGGTSVSEPVEPASDEALVLPTPGPLAQLPLPHRLRGLSGAHPSRRPGEGGGLRDVHPYAPGDRLRRIDWRVTARRSPRLQELYVRRELALAEAVVLLVVDSRDDVGPDPRTWRGSSRPRATDPTSLDLARQAATSLAQAYLSAGDRVGLDDLGAVRRPLPPGGGRRQLDRIRHALALTRPEGEPLHRVRAPQLPSGALVVVFSTFLDDAAADAAVQWRRAGHRVVAVDVLPTLREAALRDRERLALRLVRLARTDRLAAVQDADVELVSWRDAPQVALAGLARSGQRRPGAGAGVR</sequence>
<dbReference type="PANTHER" id="PTHR33608:SF14">
    <property type="entry name" value="POSSIBLE CONSERVED SECRETED PROTEIN"/>
    <property type="match status" value="1"/>
</dbReference>
<dbReference type="Proteomes" id="UP000321386">
    <property type="component" value="Unassembled WGS sequence"/>
</dbReference>
<feature type="domain" description="DUF58" evidence="2">
    <location>
        <begin position="217"/>
        <end position="401"/>
    </location>
</feature>
<dbReference type="OrthoDB" id="9776116at2"/>
<evidence type="ECO:0000313" key="4">
    <source>
        <dbReference type="Proteomes" id="UP000321386"/>
    </source>
</evidence>
<comment type="caution">
    <text evidence="3">The sequence shown here is derived from an EMBL/GenBank/DDBJ whole genome shotgun (WGS) entry which is preliminary data.</text>
</comment>
<protein>
    <recommendedName>
        <fullName evidence="2">DUF58 domain-containing protein</fullName>
    </recommendedName>
</protein>
<name>A0A510UWY0_9CELL</name>
<feature type="region of interest" description="Disordered" evidence="1">
    <location>
        <begin position="199"/>
        <end position="220"/>
    </location>
</feature>
<dbReference type="AlphaFoldDB" id="A0A510UWY0"/>
<evidence type="ECO:0000256" key="1">
    <source>
        <dbReference type="SAM" id="MobiDB-lite"/>
    </source>
</evidence>
<accession>A0A510UWY0</accession>
<dbReference type="InterPro" id="IPR002881">
    <property type="entry name" value="DUF58"/>
</dbReference>